<organism evidence="2">
    <name type="scientific">Trieres chinensis</name>
    <name type="common">Marine centric diatom</name>
    <name type="synonym">Odontella sinensis</name>
    <dbReference type="NCBI Taxonomy" id="1514140"/>
    <lineage>
        <taxon>Eukaryota</taxon>
        <taxon>Sar</taxon>
        <taxon>Stramenopiles</taxon>
        <taxon>Ochrophyta</taxon>
        <taxon>Bacillariophyta</taxon>
        <taxon>Mediophyceae</taxon>
        <taxon>Biddulphiophycidae</taxon>
        <taxon>Eupodiscales</taxon>
        <taxon>Parodontellaceae</taxon>
        <taxon>Trieres</taxon>
    </lineage>
</organism>
<reference evidence="2" key="1">
    <citation type="submission" date="2021-01" db="EMBL/GenBank/DDBJ databases">
        <authorList>
            <person name="Corre E."/>
            <person name="Pelletier E."/>
            <person name="Niang G."/>
            <person name="Scheremetjew M."/>
            <person name="Finn R."/>
            <person name="Kale V."/>
            <person name="Holt S."/>
            <person name="Cochrane G."/>
            <person name="Meng A."/>
            <person name="Brown T."/>
            <person name="Cohen L."/>
        </authorList>
    </citation>
    <scope>NUCLEOTIDE SEQUENCE</scope>
    <source>
        <strain evidence="2">Grunow 1884</strain>
    </source>
</reference>
<name>A0A7S1ZRH9_TRICV</name>
<protein>
    <submittedName>
        <fullName evidence="2">Uncharacterized protein</fullName>
    </submittedName>
</protein>
<feature type="region of interest" description="Disordered" evidence="1">
    <location>
        <begin position="14"/>
        <end position="37"/>
    </location>
</feature>
<feature type="compositionally biased region" description="Polar residues" evidence="1">
    <location>
        <begin position="184"/>
        <end position="214"/>
    </location>
</feature>
<feature type="region of interest" description="Disordered" evidence="1">
    <location>
        <begin position="179"/>
        <end position="240"/>
    </location>
</feature>
<accession>A0A7S1ZRH9</accession>
<proteinExistence type="predicted"/>
<evidence type="ECO:0000313" key="2">
    <source>
        <dbReference type="EMBL" id="CAD9346948.1"/>
    </source>
</evidence>
<evidence type="ECO:0000256" key="1">
    <source>
        <dbReference type="SAM" id="MobiDB-lite"/>
    </source>
</evidence>
<gene>
    <name evidence="2" type="ORF">OSIN01602_LOCUS13810</name>
</gene>
<dbReference type="AlphaFoldDB" id="A0A7S1ZRH9"/>
<sequence>MDFNEGMRAVWNAVQGRNGNGNGNENDNKVPAPSHQYRPAGATEAALRAAGAVGAPGTGFGMSGLVGNSSLGAMGNLAPLNTQLYGSPYAANLMSMGATTASNMGGLSHPEMMLGAASRRRMMSSIMTGVGMAAQQAAVAQCGGSLGGMGMGMGMAGFRSPQSRIGADGTIGVGPSLMRGIPGSSMQSSSPNQQIVGNPTGQIGSPQYMSQQGADLSHGMSSGGKGRGTNHQQHHNLHQK</sequence>
<dbReference type="EMBL" id="HBGO01024018">
    <property type="protein sequence ID" value="CAD9346948.1"/>
    <property type="molecule type" value="Transcribed_RNA"/>
</dbReference>